<proteinExistence type="predicted"/>
<feature type="domain" description="Glycosyltransferase 2-like" evidence="1">
    <location>
        <begin position="12"/>
        <end position="153"/>
    </location>
</feature>
<dbReference type="InterPro" id="IPR029044">
    <property type="entry name" value="Nucleotide-diphossugar_trans"/>
</dbReference>
<dbReference type="Gene3D" id="3.90.550.10">
    <property type="entry name" value="Spore Coat Polysaccharide Biosynthesis Protein SpsA, Chain A"/>
    <property type="match status" value="1"/>
</dbReference>
<gene>
    <name evidence="2" type="ORF">ACFO3O_07665</name>
</gene>
<dbReference type="SUPFAM" id="SSF53448">
    <property type="entry name" value="Nucleotide-diphospho-sugar transferases"/>
    <property type="match status" value="1"/>
</dbReference>
<dbReference type="RefSeq" id="WP_379978005.1">
    <property type="nucleotide sequence ID" value="NZ_JBHSFV010000003.1"/>
</dbReference>
<dbReference type="CDD" id="cd00761">
    <property type="entry name" value="Glyco_tranf_GTA_type"/>
    <property type="match status" value="1"/>
</dbReference>
<keyword evidence="3" id="KW-1185">Reference proteome</keyword>
<dbReference type="Pfam" id="PF00535">
    <property type="entry name" value="Glycos_transf_2"/>
    <property type="match status" value="1"/>
</dbReference>
<dbReference type="InterPro" id="IPR001173">
    <property type="entry name" value="Glyco_trans_2-like"/>
</dbReference>
<name>A0ABV9HUD2_9FLAO</name>
<evidence type="ECO:0000259" key="1">
    <source>
        <dbReference type="Pfam" id="PF00535"/>
    </source>
</evidence>
<protein>
    <submittedName>
        <fullName evidence="2">Glycosyltransferase family 2 protein</fullName>
    </submittedName>
</protein>
<organism evidence="2 3">
    <name type="scientific">Dokdonia ponticola</name>
    <dbReference type="NCBI Taxonomy" id="2041041"/>
    <lineage>
        <taxon>Bacteria</taxon>
        <taxon>Pseudomonadati</taxon>
        <taxon>Bacteroidota</taxon>
        <taxon>Flavobacteriia</taxon>
        <taxon>Flavobacteriales</taxon>
        <taxon>Flavobacteriaceae</taxon>
        <taxon>Dokdonia</taxon>
    </lineage>
</organism>
<dbReference type="EMBL" id="JBHSFV010000003">
    <property type="protein sequence ID" value="MFC4633779.1"/>
    <property type="molecule type" value="Genomic_DNA"/>
</dbReference>
<dbReference type="Proteomes" id="UP001596043">
    <property type="component" value="Unassembled WGS sequence"/>
</dbReference>
<accession>A0ABV9HUD2</accession>
<comment type="caution">
    <text evidence="2">The sequence shown here is derived from an EMBL/GenBank/DDBJ whole genome shotgun (WGS) entry which is preliminary data.</text>
</comment>
<sequence length="262" mass="30426">MKKPTNHLPLVSIITPLYNAENYITATLKSIQNQTYTHWEHIIVNDVSTDTSLQIVEDFAKKDTRIKVVTLSRNSGAAHSRNKATELATGAYIAFLDADDLWHPEKLEKQLQFMQENEAAVSYTSYVHIDEAGEPLGKRIKALPKLTYKKQHRNNYIGNLTGIYKASEIGKIIAPNIRKRQDWAVWLEAIKKSNRPALGLQEDLAFYRIRQGSISSNKVNLVKYNFKFYKEYLGYSWGKSAFCLLRFFYEYFFIRTKWIENK</sequence>
<dbReference type="PANTHER" id="PTHR22916">
    <property type="entry name" value="GLYCOSYLTRANSFERASE"/>
    <property type="match status" value="1"/>
</dbReference>
<evidence type="ECO:0000313" key="3">
    <source>
        <dbReference type="Proteomes" id="UP001596043"/>
    </source>
</evidence>
<evidence type="ECO:0000313" key="2">
    <source>
        <dbReference type="EMBL" id="MFC4633779.1"/>
    </source>
</evidence>
<reference evidence="3" key="1">
    <citation type="journal article" date="2019" name="Int. J. Syst. Evol. Microbiol.">
        <title>The Global Catalogue of Microorganisms (GCM) 10K type strain sequencing project: providing services to taxonomists for standard genome sequencing and annotation.</title>
        <authorList>
            <consortium name="The Broad Institute Genomics Platform"/>
            <consortium name="The Broad Institute Genome Sequencing Center for Infectious Disease"/>
            <person name="Wu L."/>
            <person name="Ma J."/>
        </authorList>
    </citation>
    <scope>NUCLEOTIDE SEQUENCE [LARGE SCALE GENOMIC DNA]</scope>
    <source>
        <strain evidence="3">YJ-61-S</strain>
    </source>
</reference>
<dbReference type="PANTHER" id="PTHR22916:SF3">
    <property type="entry name" value="UDP-GLCNAC:BETAGAL BETA-1,3-N-ACETYLGLUCOSAMINYLTRANSFERASE-LIKE PROTEIN 1"/>
    <property type="match status" value="1"/>
</dbReference>